<protein>
    <recommendedName>
        <fullName evidence="4">dihydroneopterin aldolase</fullName>
        <ecNumber evidence="4">4.1.2.25</ecNumber>
    </recommendedName>
    <alternativeName>
        <fullName evidence="7">7,8-dihydroneopterin aldolase</fullName>
    </alternativeName>
</protein>
<organism evidence="9">
    <name type="scientific">freshwater metagenome</name>
    <dbReference type="NCBI Taxonomy" id="449393"/>
    <lineage>
        <taxon>unclassified sequences</taxon>
        <taxon>metagenomes</taxon>
        <taxon>ecological metagenomes</taxon>
    </lineage>
</organism>
<comment type="catalytic activity">
    <reaction evidence="1">
        <text>7,8-dihydroneopterin = 6-hydroxymethyl-7,8-dihydropterin + glycolaldehyde</text>
        <dbReference type="Rhea" id="RHEA:10540"/>
        <dbReference type="ChEBI" id="CHEBI:17001"/>
        <dbReference type="ChEBI" id="CHEBI:17071"/>
        <dbReference type="ChEBI" id="CHEBI:44841"/>
        <dbReference type="EC" id="4.1.2.25"/>
    </reaction>
</comment>
<dbReference type="EC" id="4.1.2.25" evidence="4"/>
<evidence type="ECO:0000256" key="1">
    <source>
        <dbReference type="ARBA" id="ARBA00001353"/>
    </source>
</evidence>
<dbReference type="NCBIfam" id="TIGR00526">
    <property type="entry name" value="folB_dom"/>
    <property type="match status" value="1"/>
</dbReference>
<feature type="domain" description="Dihydroneopterin aldolase/epimerase" evidence="8">
    <location>
        <begin position="5"/>
        <end position="118"/>
    </location>
</feature>
<dbReference type="InterPro" id="IPR043133">
    <property type="entry name" value="GTP-CH-I_C/QueF"/>
</dbReference>
<evidence type="ECO:0000256" key="2">
    <source>
        <dbReference type="ARBA" id="ARBA00005013"/>
    </source>
</evidence>
<dbReference type="InterPro" id="IPR006156">
    <property type="entry name" value="Dihydroneopterin_aldolase"/>
</dbReference>
<evidence type="ECO:0000256" key="3">
    <source>
        <dbReference type="ARBA" id="ARBA00005708"/>
    </source>
</evidence>
<dbReference type="PANTHER" id="PTHR42844:SF1">
    <property type="entry name" value="DIHYDRONEOPTERIN ALDOLASE 1-RELATED"/>
    <property type="match status" value="1"/>
</dbReference>
<dbReference type="Gene3D" id="3.30.1130.10">
    <property type="match status" value="1"/>
</dbReference>
<dbReference type="GO" id="GO:0046656">
    <property type="term" value="P:folic acid biosynthetic process"/>
    <property type="evidence" value="ECO:0007669"/>
    <property type="project" value="UniProtKB-KW"/>
</dbReference>
<comment type="pathway">
    <text evidence="2">Cofactor biosynthesis; tetrahydrofolate biosynthesis; 2-amino-4-hydroxy-6-hydroxymethyl-7,8-dihydropteridine diphosphate from 7,8-dihydroneopterin triphosphate: step 3/4.</text>
</comment>
<dbReference type="EMBL" id="CAEZZF010000095">
    <property type="protein sequence ID" value="CAB4757664.1"/>
    <property type="molecule type" value="Genomic_DNA"/>
</dbReference>
<dbReference type="CDD" id="cd00534">
    <property type="entry name" value="DHNA_DHNTPE"/>
    <property type="match status" value="1"/>
</dbReference>
<dbReference type="AlphaFoldDB" id="A0A6J6UEX1"/>
<dbReference type="GO" id="GO:0005737">
    <property type="term" value="C:cytoplasm"/>
    <property type="evidence" value="ECO:0007669"/>
    <property type="project" value="TreeGrafter"/>
</dbReference>
<dbReference type="SMART" id="SM00905">
    <property type="entry name" value="FolB"/>
    <property type="match status" value="1"/>
</dbReference>
<dbReference type="InterPro" id="IPR006157">
    <property type="entry name" value="FolB_dom"/>
</dbReference>
<reference evidence="9" key="1">
    <citation type="submission" date="2020-05" db="EMBL/GenBank/DDBJ databases">
        <authorList>
            <person name="Chiriac C."/>
            <person name="Salcher M."/>
            <person name="Ghai R."/>
            <person name="Kavagutti S V."/>
        </authorList>
    </citation>
    <scope>NUCLEOTIDE SEQUENCE</scope>
</reference>
<dbReference type="NCBIfam" id="TIGR00525">
    <property type="entry name" value="folB"/>
    <property type="match status" value="1"/>
</dbReference>
<dbReference type="SUPFAM" id="SSF55620">
    <property type="entry name" value="Tetrahydrobiopterin biosynthesis enzymes-like"/>
    <property type="match status" value="1"/>
</dbReference>
<evidence type="ECO:0000259" key="8">
    <source>
        <dbReference type="SMART" id="SM00905"/>
    </source>
</evidence>
<comment type="similarity">
    <text evidence="3">Belongs to the DHNA family.</text>
</comment>
<sequence length="120" mass="13099">MSDSILITGIHGFGYHGLFDHERTNGQDFFVDVLMHVDLLAASLSDDIEDTVNYGLITELVVNEITSDPVSLIEKLAGRIAEKILNSQEKALEVTVTVHKPQAPVGVQVTDIAVAITRTR</sequence>
<evidence type="ECO:0000256" key="4">
    <source>
        <dbReference type="ARBA" id="ARBA00013043"/>
    </source>
</evidence>
<evidence type="ECO:0000313" key="9">
    <source>
        <dbReference type="EMBL" id="CAB4757664.1"/>
    </source>
</evidence>
<keyword evidence="6" id="KW-0456">Lyase</keyword>
<evidence type="ECO:0000256" key="7">
    <source>
        <dbReference type="ARBA" id="ARBA00032903"/>
    </source>
</evidence>
<dbReference type="Pfam" id="PF02152">
    <property type="entry name" value="FolB"/>
    <property type="match status" value="1"/>
</dbReference>
<name>A0A6J6UEX1_9ZZZZ</name>
<accession>A0A6J6UEX1</accession>
<keyword evidence="5" id="KW-0289">Folate biosynthesis</keyword>
<dbReference type="PANTHER" id="PTHR42844">
    <property type="entry name" value="DIHYDRONEOPTERIN ALDOLASE 1-RELATED"/>
    <property type="match status" value="1"/>
</dbReference>
<gene>
    <name evidence="9" type="ORF">UFOPK2837_00961</name>
</gene>
<dbReference type="GO" id="GO:0004150">
    <property type="term" value="F:dihydroneopterin aldolase activity"/>
    <property type="evidence" value="ECO:0007669"/>
    <property type="project" value="UniProtKB-EC"/>
</dbReference>
<evidence type="ECO:0000256" key="5">
    <source>
        <dbReference type="ARBA" id="ARBA00022909"/>
    </source>
</evidence>
<evidence type="ECO:0000256" key="6">
    <source>
        <dbReference type="ARBA" id="ARBA00023239"/>
    </source>
</evidence>
<proteinExistence type="inferred from homology"/>